<name>A0A8J9W0K2_9NEOP</name>
<feature type="non-terminal residue" evidence="18">
    <location>
        <position position="459"/>
    </location>
</feature>
<evidence type="ECO:0000256" key="7">
    <source>
        <dbReference type="ARBA" id="ARBA00022617"/>
    </source>
</evidence>
<evidence type="ECO:0000256" key="6">
    <source>
        <dbReference type="ARBA" id="ARBA00012109"/>
    </source>
</evidence>
<comment type="cofactor">
    <cofactor evidence="1 16">
        <name>heme</name>
        <dbReference type="ChEBI" id="CHEBI:30413"/>
    </cofactor>
</comment>
<evidence type="ECO:0000256" key="8">
    <source>
        <dbReference type="ARBA" id="ARBA00022723"/>
    </source>
</evidence>
<evidence type="ECO:0000256" key="16">
    <source>
        <dbReference type="PIRSR" id="PIRSR602401-1"/>
    </source>
</evidence>
<dbReference type="GO" id="GO:0016712">
    <property type="term" value="F:oxidoreductase activity, acting on paired donors, with incorporation or reduction of molecular oxygen, reduced flavin or flavoprotein as one donor, and incorporation of one atom of oxygen"/>
    <property type="evidence" value="ECO:0007669"/>
    <property type="project" value="UniProtKB-EC"/>
</dbReference>
<dbReference type="OrthoDB" id="2789670at2759"/>
<dbReference type="SUPFAM" id="SSF48264">
    <property type="entry name" value="Cytochrome P450"/>
    <property type="match status" value="1"/>
</dbReference>
<dbReference type="PRINTS" id="PR00385">
    <property type="entry name" value="P450"/>
</dbReference>
<keyword evidence="10" id="KW-0492">Microsome</keyword>
<dbReference type="InterPro" id="IPR001128">
    <property type="entry name" value="Cyt_P450"/>
</dbReference>
<dbReference type="AlphaFoldDB" id="A0A8J9W0K2"/>
<dbReference type="Pfam" id="PF00067">
    <property type="entry name" value="p450"/>
    <property type="match status" value="1"/>
</dbReference>
<reference evidence="18" key="1">
    <citation type="submission" date="2021-12" db="EMBL/GenBank/DDBJ databases">
        <authorList>
            <person name="Martin H S."/>
        </authorList>
    </citation>
    <scope>NUCLEOTIDE SEQUENCE</scope>
</reference>
<organism evidence="18 19">
    <name type="scientific">Brenthis ino</name>
    <name type="common">lesser marbled fritillary</name>
    <dbReference type="NCBI Taxonomy" id="405034"/>
    <lineage>
        <taxon>Eukaryota</taxon>
        <taxon>Metazoa</taxon>
        <taxon>Ecdysozoa</taxon>
        <taxon>Arthropoda</taxon>
        <taxon>Hexapoda</taxon>
        <taxon>Insecta</taxon>
        <taxon>Pterygota</taxon>
        <taxon>Neoptera</taxon>
        <taxon>Endopterygota</taxon>
        <taxon>Lepidoptera</taxon>
        <taxon>Glossata</taxon>
        <taxon>Ditrysia</taxon>
        <taxon>Papilionoidea</taxon>
        <taxon>Nymphalidae</taxon>
        <taxon>Heliconiinae</taxon>
        <taxon>Argynnini</taxon>
        <taxon>Brenthis</taxon>
    </lineage>
</organism>
<evidence type="ECO:0000256" key="9">
    <source>
        <dbReference type="ARBA" id="ARBA00022824"/>
    </source>
</evidence>
<evidence type="ECO:0000256" key="4">
    <source>
        <dbReference type="ARBA" id="ARBA00004406"/>
    </source>
</evidence>
<dbReference type="InterPro" id="IPR036396">
    <property type="entry name" value="Cyt_P450_sf"/>
</dbReference>
<keyword evidence="19" id="KW-1185">Reference proteome</keyword>
<evidence type="ECO:0000256" key="11">
    <source>
        <dbReference type="ARBA" id="ARBA00023002"/>
    </source>
</evidence>
<keyword evidence="8 16" id="KW-0479">Metal-binding</keyword>
<comment type="similarity">
    <text evidence="5 17">Belongs to the cytochrome P450 family.</text>
</comment>
<evidence type="ECO:0000256" key="5">
    <source>
        <dbReference type="ARBA" id="ARBA00010617"/>
    </source>
</evidence>
<keyword evidence="12 16" id="KW-0408">Iron</keyword>
<protein>
    <recommendedName>
        <fullName evidence="6">unspecific monooxygenase</fullName>
        <ecNumber evidence="6">1.14.14.1</ecNumber>
    </recommendedName>
</protein>
<evidence type="ECO:0000256" key="15">
    <source>
        <dbReference type="ARBA" id="ARBA00047827"/>
    </source>
</evidence>
<evidence type="ECO:0000256" key="12">
    <source>
        <dbReference type="ARBA" id="ARBA00023004"/>
    </source>
</evidence>
<keyword evidence="11 17" id="KW-0560">Oxidoreductase</keyword>
<dbReference type="FunFam" id="1.10.630.10:FF:000182">
    <property type="entry name" value="Cytochrome P450 3A4"/>
    <property type="match status" value="1"/>
</dbReference>
<evidence type="ECO:0000256" key="2">
    <source>
        <dbReference type="ARBA" id="ARBA00003690"/>
    </source>
</evidence>
<evidence type="ECO:0000313" key="19">
    <source>
        <dbReference type="Proteomes" id="UP000838878"/>
    </source>
</evidence>
<keyword evidence="13 17" id="KW-0503">Monooxygenase</keyword>
<dbReference type="CDD" id="cd11056">
    <property type="entry name" value="CYP6-like"/>
    <property type="match status" value="1"/>
</dbReference>
<dbReference type="PANTHER" id="PTHR24292:SF84">
    <property type="entry name" value="CYTOCHROME P450 28A5-RELATED"/>
    <property type="match status" value="1"/>
</dbReference>
<evidence type="ECO:0000256" key="10">
    <source>
        <dbReference type="ARBA" id="ARBA00022848"/>
    </source>
</evidence>
<gene>
    <name evidence="18" type="ORF">BINO364_LOCUS8874</name>
</gene>
<keyword evidence="14" id="KW-0472">Membrane</keyword>
<evidence type="ECO:0000256" key="1">
    <source>
        <dbReference type="ARBA" id="ARBA00001971"/>
    </source>
</evidence>
<dbReference type="GO" id="GO:0005789">
    <property type="term" value="C:endoplasmic reticulum membrane"/>
    <property type="evidence" value="ECO:0007669"/>
    <property type="project" value="UniProtKB-SubCell"/>
</dbReference>
<evidence type="ECO:0000256" key="3">
    <source>
        <dbReference type="ARBA" id="ARBA00004174"/>
    </source>
</evidence>
<dbReference type="Gene3D" id="1.10.630.10">
    <property type="entry name" value="Cytochrome P450"/>
    <property type="match status" value="1"/>
</dbReference>
<comment type="subcellular location">
    <subcellularLocation>
        <location evidence="4">Endoplasmic reticulum membrane</location>
        <topology evidence="4">Peripheral membrane protein</topology>
    </subcellularLocation>
    <subcellularLocation>
        <location evidence="3">Microsome membrane</location>
        <topology evidence="3">Peripheral membrane protein</topology>
    </subcellularLocation>
</comment>
<accession>A0A8J9W0K2</accession>
<evidence type="ECO:0000313" key="18">
    <source>
        <dbReference type="EMBL" id="CAH0722997.1"/>
    </source>
</evidence>
<dbReference type="EMBL" id="OV170223">
    <property type="protein sequence ID" value="CAH0722997.1"/>
    <property type="molecule type" value="Genomic_DNA"/>
</dbReference>
<evidence type="ECO:0000256" key="13">
    <source>
        <dbReference type="ARBA" id="ARBA00023033"/>
    </source>
</evidence>
<evidence type="ECO:0000256" key="14">
    <source>
        <dbReference type="ARBA" id="ARBA00023136"/>
    </source>
</evidence>
<dbReference type="PRINTS" id="PR00463">
    <property type="entry name" value="EP450I"/>
</dbReference>
<proteinExistence type="inferred from homology"/>
<dbReference type="GO" id="GO:0005506">
    <property type="term" value="F:iron ion binding"/>
    <property type="evidence" value="ECO:0007669"/>
    <property type="project" value="InterPro"/>
</dbReference>
<comment type="catalytic activity">
    <reaction evidence="15">
        <text>an organic molecule + reduced [NADPH--hemoprotein reductase] + O2 = an alcohol + oxidized [NADPH--hemoprotein reductase] + H2O + H(+)</text>
        <dbReference type="Rhea" id="RHEA:17149"/>
        <dbReference type="Rhea" id="RHEA-COMP:11964"/>
        <dbReference type="Rhea" id="RHEA-COMP:11965"/>
        <dbReference type="ChEBI" id="CHEBI:15377"/>
        <dbReference type="ChEBI" id="CHEBI:15378"/>
        <dbReference type="ChEBI" id="CHEBI:15379"/>
        <dbReference type="ChEBI" id="CHEBI:30879"/>
        <dbReference type="ChEBI" id="CHEBI:57618"/>
        <dbReference type="ChEBI" id="CHEBI:58210"/>
        <dbReference type="ChEBI" id="CHEBI:142491"/>
        <dbReference type="EC" id="1.14.14.1"/>
    </reaction>
</comment>
<dbReference type="InterPro" id="IPR017972">
    <property type="entry name" value="Cyt_P450_CS"/>
</dbReference>
<sequence length="459" mass="52308">MGIFWDFLTKNRSLFEYLNDIYKQYPNEPAVGIGSFVTPALYVRDPVNIQHVLTTNFNAFNHRGVDINEGDLLADNILFQHGEKWKLVRQSMTPLFTSAKLKSMYYIIDKSAQDFIRYLKNDPKLAKGNTFTNLSTFCSAAMCASVFGVTSKSIFDSPFLSLAQNALRAGFKRNMKFAIGNLSKSLFKLLNIKLFKEHENFFIGAIKNVVHQRKSDNVKRHDFADICVTLQSKGLLKERVSGLELKPTDELLAAQAFFFFIAGVEPTAAAMFATLVELGRHPEHLQRVQKEIDETFEKCDGKLTYEAVTSMEYLDMVICESIRLHPPIGFLTRECVKDTVLPVGNIKIDKGTKIFTPIYEVHHDPKYNVDPEVFNPNRFSPENRALIADVAYVPFGKGNRVCVGMRYAQLQVKSGLIHLLRYFSAKTHVFEGGIQYQKEQVQVRLKNVDVELMLRDEEN</sequence>
<evidence type="ECO:0000256" key="17">
    <source>
        <dbReference type="RuleBase" id="RU000461"/>
    </source>
</evidence>
<keyword evidence="9" id="KW-0256">Endoplasmic reticulum</keyword>
<comment type="function">
    <text evidence="2">May be involved in the metabolism of insect hormones and in the breakdown of synthetic insecticides.</text>
</comment>
<keyword evidence="7 16" id="KW-0349">Heme</keyword>
<dbReference type="InterPro" id="IPR050476">
    <property type="entry name" value="Insect_CytP450_Detox"/>
</dbReference>
<dbReference type="GO" id="GO:0020037">
    <property type="term" value="F:heme binding"/>
    <property type="evidence" value="ECO:0007669"/>
    <property type="project" value="InterPro"/>
</dbReference>
<feature type="binding site" description="axial binding residue" evidence="16">
    <location>
        <position position="402"/>
    </location>
    <ligand>
        <name>heme</name>
        <dbReference type="ChEBI" id="CHEBI:30413"/>
    </ligand>
    <ligandPart>
        <name>Fe</name>
        <dbReference type="ChEBI" id="CHEBI:18248"/>
    </ligandPart>
</feature>
<dbReference type="PROSITE" id="PS00086">
    <property type="entry name" value="CYTOCHROME_P450"/>
    <property type="match status" value="1"/>
</dbReference>
<dbReference type="PANTHER" id="PTHR24292">
    <property type="entry name" value="CYTOCHROME P450"/>
    <property type="match status" value="1"/>
</dbReference>
<dbReference type="InterPro" id="IPR002401">
    <property type="entry name" value="Cyt_P450_E_grp-I"/>
</dbReference>
<dbReference type="Proteomes" id="UP000838878">
    <property type="component" value="Chromosome 3"/>
</dbReference>
<dbReference type="EC" id="1.14.14.1" evidence="6"/>